<evidence type="ECO:0000313" key="2">
    <source>
        <dbReference type="Proteomes" id="UP000094569"/>
    </source>
</evidence>
<dbReference type="PANTHER" id="PTHR36156:SF2">
    <property type="entry name" value="CUPIN TYPE-2 DOMAIN-CONTAINING PROTEIN"/>
    <property type="match status" value="1"/>
</dbReference>
<dbReference type="EMBL" id="JXNT01000002">
    <property type="protein sequence ID" value="ODM22005.1"/>
    <property type="molecule type" value="Genomic_DNA"/>
</dbReference>
<dbReference type="CDD" id="cd02231">
    <property type="entry name" value="cupin_BLL6423-like"/>
    <property type="match status" value="1"/>
</dbReference>
<dbReference type="STRING" id="573508.A0A1E3BM19"/>
<name>A0A1E3BM19_ASPCR</name>
<evidence type="ECO:0008006" key="3">
    <source>
        <dbReference type="Google" id="ProtNLM"/>
    </source>
</evidence>
<dbReference type="OrthoDB" id="5840532at2759"/>
<dbReference type="InterPro" id="IPR014710">
    <property type="entry name" value="RmlC-like_jellyroll"/>
</dbReference>
<dbReference type="Proteomes" id="UP000094569">
    <property type="component" value="Unassembled WGS sequence"/>
</dbReference>
<proteinExistence type="predicted"/>
<gene>
    <name evidence="1" type="ORF">SI65_02849</name>
</gene>
<dbReference type="Gene3D" id="2.60.120.10">
    <property type="entry name" value="Jelly Rolls"/>
    <property type="match status" value="1"/>
</dbReference>
<dbReference type="InterPro" id="IPR047142">
    <property type="entry name" value="OryJ/VirC-like"/>
</dbReference>
<reference evidence="1 2" key="1">
    <citation type="journal article" date="2016" name="BMC Genomics">
        <title>Comparative genomic and transcriptomic analyses of the Fuzhuan brick tea-fermentation fungus Aspergillus cristatus.</title>
        <authorList>
            <person name="Ge Y."/>
            <person name="Wang Y."/>
            <person name="Liu Y."/>
            <person name="Tan Y."/>
            <person name="Ren X."/>
            <person name="Zhang X."/>
            <person name="Hyde K.D."/>
            <person name="Liu Y."/>
            <person name="Liu Z."/>
        </authorList>
    </citation>
    <scope>NUCLEOTIDE SEQUENCE [LARGE SCALE GENOMIC DNA]</scope>
    <source>
        <strain evidence="1 2">GZAAS20.1005</strain>
    </source>
</reference>
<comment type="caution">
    <text evidence="1">The sequence shown here is derived from an EMBL/GenBank/DDBJ whole genome shotgun (WGS) entry which is preliminary data.</text>
</comment>
<protein>
    <recommendedName>
        <fullName evidence="3">Cupin 2 conserved barrel domain-containing protein</fullName>
    </recommendedName>
</protein>
<accession>A0A1E3BM19</accession>
<evidence type="ECO:0000313" key="1">
    <source>
        <dbReference type="EMBL" id="ODM22005.1"/>
    </source>
</evidence>
<organism evidence="1 2">
    <name type="scientific">Aspergillus cristatus</name>
    <name type="common">Chinese Fuzhuan brick tea-fermentation fungus</name>
    <name type="synonym">Eurotium cristatum</name>
    <dbReference type="NCBI Taxonomy" id="573508"/>
    <lineage>
        <taxon>Eukaryota</taxon>
        <taxon>Fungi</taxon>
        <taxon>Dikarya</taxon>
        <taxon>Ascomycota</taxon>
        <taxon>Pezizomycotina</taxon>
        <taxon>Eurotiomycetes</taxon>
        <taxon>Eurotiomycetidae</taxon>
        <taxon>Eurotiales</taxon>
        <taxon>Aspergillaceae</taxon>
        <taxon>Aspergillus</taxon>
        <taxon>Aspergillus subgen. Aspergillus</taxon>
    </lineage>
</organism>
<dbReference type="InterPro" id="IPR011051">
    <property type="entry name" value="RmlC_Cupin_sf"/>
</dbReference>
<dbReference type="SUPFAM" id="SSF51182">
    <property type="entry name" value="RmlC-like cupins"/>
    <property type="match status" value="1"/>
</dbReference>
<dbReference type="Gene3D" id="2.20.70.150">
    <property type="match status" value="1"/>
</dbReference>
<keyword evidence="2" id="KW-1185">Reference proteome</keyword>
<dbReference type="VEuPathDB" id="FungiDB:SI65_02849"/>
<dbReference type="AlphaFoldDB" id="A0A1E3BM19"/>
<dbReference type="PANTHER" id="PTHR36156">
    <property type="entry name" value="SLR2101 PROTEIN"/>
    <property type="match status" value="1"/>
</dbReference>
<sequence length="203" mass="22187">MAEQTETPPAGYNYVSYGTEQHPIAGLPRVVRHITGHDSEGRSVFLSTDIGDHHRTLGEKQAIANIIYSTKETPVELNGDHDIEFARSTEPGIHVKNGSVARLIDFAPGVESPLHRAVSLDYGVVIEGVFKMVLDSGEERIMRPGDISVQRATAHKWINITGNGTLPGRMLFVLLDCNDVYVNGKKMEGYLGSLAKDYEGRGG</sequence>